<evidence type="ECO:0000313" key="4">
    <source>
        <dbReference type="Proteomes" id="UP000198916"/>
    </source>
</evidence>
<dbReference type="Gene3D" id="3.40.50.720">
    <property type="entry name" value="NAD(P)-binding Rossmann-like Domain"/>
    <property type="match status" value="1"/>
</dbReference>
<accession>A0A1H7JM05</accession>
<keyword evidence="1" id="KW-0520">NAD</keyword>
<dbReference type="GO" id="GO:0051287">
    <property type="term" value="F:NAD binding"/>
    <property type="evidence" value="ECO:0007669"/>
    <property type="project" value="InterPro"/>
</dbReference>
<dbReference type="STRING" id="332977.SAMN05421740_102601"/>
<dbReference type="GO" id="GO:0008720">
    <property type="term" value="F:D-lactate dehydrogenase (NAD+) activity"/>
    <property type="evidence" value="ECO:0007669"/>
    <property type="project" value="TreeGrafter"/>
</dbReference>
<organism evidence="3 4">
    <name type="scientific">Parapedobacter koreensis</name>
    <dbReference type="NCBI Taxonomy" id="332977"/>
    <lineage>
        <taxon>Bacteria</taxon>
        <taxon>Pseudomonadati</taxon>
        <taxon>Bacteroidota</taxon>
        <taxon>Sphingobacteriia</taxon>
        <taxon>Sphingobacteriales</taxon>
        <taxon>Sphingobacteriaceae</taxon>
        <taxon>Parapedobacter</taxon>
    </lineage>
</organism>
<dbReference type="InterPro" id="IPR006139">
    <property type="entry name" value="D-isomer_2_OHA_DH_cat_dom"/>
</dbReference>
<dbReference type="AlphaFoldDB" id="A0A1H7JM05"/>
<dbReference type="PANTHER" id="PTHR43026:SF1">
    <property type="entry name" value="2-HYDROXYACID DEHYDROGENASE HOMOLOG 1-RELATED"/>
    <property type="match status" value="1"/>
</dbReference>
<feature type="domain" description="D-isomer specific 2-hydroxyacid dehydrogenase catalytic" evidence="2">
    <location>
        <begin position="23"/>
        <end position="113"/>
    </location>
</feature>
<evidence type="ECO:0000259" key="2">
    <source>
        <dbReference type="Pfam" id="PF00389"/>
    </source>
</evidence>
<dbReference type="SUPFAM" id="SSF52283">
    <property type="entry name" value="Formate/glycerate dehydrogenase catalytic domain-like"/>
    <property type="match status" value="1"/>
</dbReference>
<evidence type="ECO:0000256" key="1">
    <source>
        <dbReference type="ARBA" id="ARBA00023027"/>
    </source>
</evidence>
<dbReference type="RefSeq" id="WP_245747526.1">
    <property type="nucleotide sequence ID" value="NZ_FNZR01000002.1"/>
</dbReference>
<sequence>MNTPENHFPTDTDRRMKAIAYSIKPQEKEHLALANGKRHDLTLISNELNVKTVSYAHGKEVVIVSTYDILDREMLWELKNAGVKKIITRSKITTHIDLKEATRMGLKVANAPDEDQSIESIAKQTIRNLNAWDAGKCVGKACCCQKVCTMDNADSPYVYGNNEK</sequence>
<reference evidence="4" key="1">
    <citation type="submission" date="2016-10" db="EMBL/GenBank/DDBJ databases">
        <authorList>
            <person name="Varghese N."/>
            <person name="Submissions S."/>
        </authorList>
    </citation>
    <scope>NUCLEOTIDE SEQUENCE [LARGE SCALE GENOMIC DNA]</scope>
    <source>
        <strain evidence="4">Jip14</strain>
    </source>
</reference>
<keyword evidence="4" id="KW-1185">Reference proteome</keyword>
<dbReference type="EMBL" id="FNZR01000002">
    <property type="protein sequence ID" value="SEK75434.1"/>
    <property type="molecule type" value="Genomic_DNA"/>
</dbReference>
<dbReference type="InterPro" id="IPR058205">
    <property type="entry name" value="D-LDH-like"/>
</dbReference>
<gene>
    <name evidence="3" type="ORF">SAMN05421740_102601</name>
</gene>
<dbReference type="PANTHER" id="PTHR43026">
    <property type="entry name" value="2-HYDROXYACID DEHYDROGENASE HOMOLOG 1-RELATED"/>
    <property type="match status" value="1"/>
</dbReference>
<name>A0A1H7JM05_9SPHI</name>
<dbReference type="Pfam" id="PF00389">
    <property type="entry name" value="2-Hacid_dh"/>
    <property type="match status" value="1"/>
</dbReference>
<proteinExistence type="predicted"/>
<protein>
    <submittedName>
        <fullName evidence="3">D-lactate dehydrogenase</fullName>
    </submittedName>
</protein>
<dbReference type="Proteomes" id="UP000198916">
    <property type="component" value="Unassembled WGS sequence"/>
</dbReference>
<evidence type="ECO:0000313" key="3">
    <source>
        <dbReference type="EMBL" id="SEK75434.1"/>
    </source>
</evidence>